<dbReference type="PANTHER" id="PTHR30532:SF24">
    <property type="entry name" value="FERRIC ENTEROBACTIN-BINDING PERIPLASMIC PROTEIN FEPB"/>
    <property type="match status" value="1"/>
</dbReference>
<keyword evidence="10" id="KW-1185">Reference proteome</keyword>
<dbReference type="STRING" id="394264.SAMN04488040_2625"/>
<feature type="compositionally biased region" description="Polar residues" evidence="6">
    <location>
        <begin position="318"/>
        <end position="327"/>
    </location>
</feature>
<dbReference type="PANTHER" id="PTHR30532">
    <property type="entry name" value="IRON III DICITRATE-BINDING PERIPLASMIC PROTEIN"/>
    <property type="match status" value="1"/>
</dbReference>
<proteinExistence type="inferred from homology"/>
<evidence type="ECO:0000313" key="9">
    <source>
        <dbReference type="EMBL" id="SFS98843.1"/>
    </source>
</evidence>
<dbReference type="Pfam" id="PF01497">
    <property type="entry name" value="Peripla_BP_2"/>
    <property type="match status" value="1"/>
</dbReference>
<name>A0A1I6UBN1_9RHOB</name>
<evidence type="ECO:0000259" key="8">
    <source>
        <dbReference type="PROSITE" id="PS50983"/>
    </source>
</evidence>
<dbReference type="GO" id="GO:1901678">
    <property type="term" value="P:iron coordination entity transport"/>
    <property type="evidence" value="ECO:0007669"/>
    <property type="project" value="UniProtKB-ARBA"/>
</dbReference>
<evidence type="ECO:0000256" key="2">
    <source>
        <dbReference type="ARBA" id="ARBA00008814"/>
    </source>
</evidence>
<keyword evidence="5 7" id="KW-0732">Signal</keyword>
<comment type="subcellular location">
    <subcellularLocation>
        <location evidence="1">Cell envelope</location>
    </subcellularLocation>
</comment>
<feature type="chain" id="PRO_5011556231" evidence="7">
    <location>
        <begin position="21"/>
        <end position="327"/>
    </location>
</feature>
<evidence type="ECO:0000256" key="3">
    <source>
        <dbReference type="ARBA" id="ARBA00022448"/>
    </source>
</evidence>
<evidence type="ECO:0000313" key="10">
    <source>
        <dbReference type="Proteomes" id="UP000199239"/>
    </source>
</evidence>
<protein>
    <submittedName>
        <fullName evidence="9">Iron complex transport system substrate-binding protein</fullName>
    </submittedName>
</protein>
<evidence type="ECO:0000256" key="1">
    <source>
        <dbReference type="ARBA" id="ARBA00004196"/>
    </source>
</evidence>
<gene>
    <name evidence="9" type="ORF">SAMN04488040_2625</name>
</gene>
<dbReference type="GO" id="GO:0030288">
    <property type="term" value="C:outer membrane-bounded periplasmic space"/>
    <property type="evidence" value="ECO:0007669"/>
    <property type="project" value="TreeGrafter"/>
</dbReference>
<dbReference type="InterPro" id="IPR051313">
    <property type="entry name" value="Bact_iron-sidero_bind"/>
</dbReference>
<dbReference type="Proteomes" id="UP000199239">
    <property type="component" value="Unassembled WGS sequence"/>
</dbReference>
<dbReference type="PROSITE" id="PS50983">
    <property type="entry name" value="FE_B12_PBP"/>
    <property type="match status" value="1"/>
</dbReference>
<feature type="signal peptide" evidence="7">
    <location>
        <begin position="1"/>
        <end position="20"/>
    </location>
</feature>
<dbReference type="EMBL" id="FPAJ01000004">
    <property type="protein sequence ID" value="SFS98843.1"/>
    <property type="molecule type" value="Genomic_DNA"/>
</dbReference>
<comment type="similarity">
    <text evidence="2">Belongs to the bacterial solute-binding protein 8 family.</text>
</comment>
<evidence type="ECO:0000256" key="5">
    <source>
        <dbReference type="ARBA" id="ARBA00022729"/>
    </source>
</evidence>
<accession>A0A1I6UBN1</accession>
<feature type="domain" description="Fe/B12 periplasmic-binding" evidence="8">
    <location>
        <begin position="41"/>
        <end position="310"/>
    </location>
</feature>
<evidence type="ECO:0000256" key="4">
    <source>
        <dbReference type="ARBA" id="ARBA00022496"/>
    </source>
</evidence>
<dbReference type="Gene3D" id="3.40.50.1980">
    <property type="entry name" value="Nitrogenase molybdenum iron protein domain"/>
    <property type="match status" value="2"/>
</dbReference>
<keyword evidence="4" id="KW-0406">Ion transport</keyword>
<feature type="region of interest" description="Disordered" evidence="6">
    <location>
        <begin position="308"/>
        <end position="327"/>
    </location>
</feature>
<reference evidence="10" key="1">
    <citation type="submission" date="2016-10" db="EMBL/GenBank/DDBJ databases">
        <authorList>
            <person name="Varghese N."/>
            <person name="Submissions S."/>
        </authorList>
    </citation>
    <scope>NUCLEOTIDE SEQUENCE [LARGE SCALE GENOMIC DNA]</scope>
    <source>
        <strain evidence="10">DSM 23422</strain>
    </source>
</reference>
<dbReference type="AlphaFoldDB" id="A0A1I6UBN1"/>
<keyword evidence="4" id="KW-0408">Iron</keyword>
<organism evidence="9 10">
    <name type="scientific">Sulfitobacter marinus</name>
    <dbReference type="NCBI Taxonomy" id="394264"/>
    <lineage>
        <taxon>Bacteria</taxon>
        <taxon>Pseudomonadati</taxon>
        <taxon>Pseudomonadota</taxon>
        <taxon>Alphaproteobacteria</taxon>
        <taxon>Rhodobacterales</taxon>
        <taxon>Roseobacteraceae</taxon>
        <taxon>Sulfitobacter</taxon>
    </lineage>
</organism>
<keyword evidence="4" id="KW-0410">Iron transport</keyword>
<evidence type="ECO:0000256" key="7">
    <source>
        <dbReference type="SAM" id="SignalP"/>
    </source>
</evidence>
<keyword evidence="3" id="KW-0813">Transport</keyword>
<sequence length="327" mass="35443">MRLAALICCASFLLMPVRLGAEPIIITHGFGETRIENTPQRIVSVGYHEQDFLYALGIAPVGVHEWFGARPYATWSWAEDARAALGAKPEVQRGFEIDLEWVWQQKPDLIVATFAPLDQRIYDRLSQIAPVIGPPLGYAAWTAPWQAEMHLIAQATGRTDQGDAVTVRVEQELADLAATYPKLAGTEVAVAYVSGTELIGYGSGDGSNRLMAALGLKIPTEYDGLADGSGNFSVSLERLDIFEKDVALWLSDEDGRALIEGLPAYRESALSKNGRSVWADAEEIGAMSFQTPLSISWVAGRLMPRLDKAASNHGGNQGNSPKTPSSD</sequence>
<dbReference type="InterPro" id="IPR002491">
    <property type="entry name" value="ABC_transptr_periplasmic_BD"/>
</dbReference>
<dbReference type="SUPFAM" id="SSF53807">
    <property type="entry name" value="Helical backbone' metal receptor"/>
    <property type="match status" value="1"/>
</dbReference>
<evidence type="ECO:0000256" key="6">
    <source>
        <dbReference type="SAM" id="MobiDB-lite"/>
    </source>
</evidence>